<feature type="compositionally biased region" description="Basic and acidic residues" evidence="1">
    <location>
        <begin position="100"/>
        <end position="128"/>
    </location>
</feature>
<gene>
    <name evidence="3" type="ORF">ABNG04_09390</name>
</gene>
<name>A0ABD5M4V4_9EURY</name>
<evidence type="ECO:0000256" key="1">
    <source>
        <dbReference type="SAM" id="MobiDB-lite"/>
    </source>
</evidence>
<sequence length="128" mass="12980">MVDNRYDDRLAAADGALLFGGTALLVEADVAADPSGTTLAGGASGFALAGLALATLGVATFSANVILVVRRHSRGTLTRVALWRFAPRPSAEDGDASGSDDTRDARSDGTSDDGAERGRGEDRGEASA</sequence>
<dbReference type="AlphaFoldDB" id="A0ABD5M4V4"/>
<keyword evidence="4" id="KW-1185">Reference proteome</keyword>
<evidence type="ECO:0000313" key="3">
    <source>
        <dbReference type="EMBL" id="MEZ3164078.1"/>
    </source>
</evidence>
<keyword evidence="2" id="KW-1133">Transmembrane helix</keyword>
<feature type="transmembrane region" description="Helical" evidence="2">
    <location>
        <begin position="46"/>
        <end position="69"/>
    </location>
</feature>
<evidence type="ECO:0008006" key="5">
    <source>
        <dbReference type="Google" id="ProtNLM"/>
    </source>
</evidence>
<keyword evidence="2" id="KW-0472">Membrane</keyword>
<evidence type="ECO:0000256" key="2">
    <source>
        <dbReference type="SAM" id="Phobius"/>
    </source>
</evidence>
<comment type="caution">
    <text evidence="3">The sequence shown here is derived from an EMBL/GenBank/DDBJ whole genome shotgun (WGS) entry which is preliminary data.</text>
</comment>
<accession>A0ABD5M4V4</accession>
<keyword evidence="2" id="KW-0812">Transmembrane</keyword>
<dbReference type="RefSeq" id="WP_371162091.1">
    <property type="nucleotide sequence ID" value="NZ_JBEDNX010000005.1"/>
</dbReference>
<dbReference type="Proteomes" id="UP001567572">
    <property type="component" value="Unassembled WGS sequence"/>
</dbReference>
<proteinExistence type="predicted"/>
<dbReference type="EMBL" id="JBEDNY010000003">
    <property type="protein sequence ID" value="MEZ3164078.1"/>
    <property type="molecule type" value="Genomic_DNA"/>
</dbReference>
<reference evidence="3 4" key="1">
    <citation type="submission" date="2024-06" db="EMBL/GenBank/DDBJ databases">
        <title>Halorubrum miltondacostae sp. nov., a potential PHA producer isolated from an inland solar saltern in Rio Maior, Portugal.</title>
        <authorList>
            <person name="Albuquerque L."/>
            <person name="Viver T."/>
            <person name="Barroso C."/>
            <person name="Claudino R."/>
            <person name="Galvan M."/>
            <person name="Simoes G."/>
            <person name="Lobo Da Cunha A."/>
            <person name="Egas C."/>
        </authorList>
    </citation>
    <scope>NUCLEOTIDE SEQUENCE [LARGE SCALE GENOMIC DNA]</scope>
    <source>
        <strain evidence="3 4">RMP-11</strain>
    </source>
</reference>
<feature type="region of interest" description="Disordered" evidence="1">
    <location>
        <begin position="88"/>
        <end position="128"/>
    </location>
</feature>
<organism evidence="3 4">
    <name type="scientific">Halorubrum miltondacostae</name>
    <dbReference type="NCBI Taxonomy" id="3076378"/>
    <lineage>
        <taxon>Archaea</taxon>
        <taxon>Methanobacteriati</taxon>
        <taxon>Methanobacteriota</taxon>
        <taxon>Stenosarchaea group</taxon>
        <taxon>Halobacteria</taxon>
        <taxon>Halobacteriales</taxon>
        <taxon>Haloferacaceae</taxon>
        <taxon>Halorubrum</taxon>
    </lineage>
</organism>
<evidence type="ECO:0000313" key="4">
    <source>
        <dbReference type="Proteomes" id="UP001567572"/>
    </source>
</evidence>
<protein>
    <recommendedName>
        <fullName evidence="5">Integral membrane protein</fullName>
    </recommendedName>
</protein>